<sequence length="450" mass="50235">MADSHSRRPGVTMDSNRGDNDFYELQDILFQQSVLLEQQANIFKRSVEAQNQLREQLDEASKASEIADKQVEFWKAAYREEIKKNEKLQDFSQALASRLSSIDSARDRDSIILVVIDGDGNIFKEDLLKRGKDGGREAAQILHEHIWAHCSSLVNGKLSAQLWTYMFLNLKGLQGTLVATGICTATEFEDFITGFNQANPRFTINDVHSGKEAADTKIKTYLQTWSRFGQVLRVYFGGGHDNGYYPTLAELQSEGLLDKVTLLRGYQDIAHEIGSLRLPTLSIGSLFMSSKIPPKQPTTTVKQPSPPPSPVAIKKETKTLVQKAATSASPEQLPPLGSQLTELVTADGRQLKRLNPNVKLHKNDPPPCNAFYLSSCNKVDCKFSHDYVFTAEQFEKLKAIVKKSPCPFVNSGAICPLGDKCTMGHKCPRGAQCFHHKGKKCWFRGKTMHD</sequence>
<dbReference type="PANTHER" id="PTHR37543:SF1">
    <property type="entry name" value="CCCH ZINC FINGER DNA BINDING PROTEIN (AFU_ORTHOLOGUE AFUA_5G12760)"/>
    <property type="match status" value="1"/>
</dbReference>
<dbReference type="Pfam" id="PF25540">
    <property type="entry name" value="DUF7923"/>
    <property type="match status" value="1"/>
</dbReference>
<keyword evidence="4" id="KW-1185">Reference proteome</keyword>
<evidence type="ECO:0000313" key="4">
    <source>
        <dbReference type="Proteomes" id="UP000054279"/>
    </source>
</evidence>
<gene>
    <name evidence="3" type="ORF">M422DRAFT_213923</name>
</gene>
<feature type="zinc finger region" description="C3H1-type" evidence="1">
    <location>
        <begin position="362"/>
        <end position="388"/>
    </location>
</feature>
<accession>A0A0C9UT12</accession>
<reference evidence="3 4" key="1">
    <citation type="submission" date="2014-06" db="EMBL/GenBank/DDBJ databases">
        <title>Evolutionary Origins and Diversification of the Mycorrhizal Mutualists.</title>
        <authorList>
            <consortium name="DOE Joint Genome Institute"/>
            <consortium name="Mycorrhizal Genomics Consortium"/>
            <person name="Kohler A."/>
            <person name="Kuo A."/>
            <person name="Nagy L.G."/>
            <person name="Floudas D."/>
            <person name="Copeland A."/>
            <person name="Barry K.W."/>
            <person name="Cichocki N."/>
            <person name="Veneault-Fourrey C."/>
            <person name="LaButti K."/>
            <person name="Lindquist E.A."/>
            <person name="Lipzen A."/>
            <person name="Lundell T."/>
            <person name="Morin E."/>
            <person name="Murat C."/>
            <person name="Riley R."/>
            <person name="Ohm R."/>
            <person name="Sun H."/>
            <person name="Tunlid A."/>
            <person name="Henrissat B."/>
            <person name="Grigoriev I.V."/>
            <person name="Hibbett D.S."/>
            <person name="Martin F."/>
        </authorList>
    </citation>
    <scope>NUCLEOTIDE SEQUENCE [LARGE SCALE GENOMIC DNA]</scope>
    <source>
        <strain evidence="3 4">SS14</strain>
    </source>
</reference>
<keyword evidence="1" id="KW-0863">Zinc-finger</keyword>
<keyword evidence="1" id="KW-0479">Metal-binding</keyword>
<dbReference type="InterPro" id="IPR057683">
    <property type="entry name" value="DUF7923"/>
</dbReference>
<name>A0A0C9UT12_SPHS4</name>
<dbReference type="GO" id="GO:0008270">
    <property type="term" value="F:zinc ion binding"/>
    <property type="evidence" value="ECO:0007669"/>
    <property type="project" value="UniProtKB-KW"/>
</dbReference>
<evidence type="ECO:0000256" key="1">
    <source>
        <dbReference type="PROSITE-ProRule" id="PRU00723"/>
    </source>
</evidence>
<dbReference type="AlphaFoldDB" id="A0A0C9UT12"/>
<dbReference type="EMBL" id="KN837228">
    <property type="protein sequence ID" value="KIJ32372.1"/>
    <property type="molecule type" value="Genomic_DNA"/>
</dbReference>
<dbReference type="InterPro" id="IPR000571">
    <property type="entry name" value="Znf_CCCH"/>
</dbReference>
<feature type="zinc finger region" description="C3H1-type" evidence="1">
    <location>
        <begin position="400"/>
        <end position="428"/>
    </location>
</feature>
<protein>
    <recommendedName>
        <fullName evidence="2">C3H1-type domain-containing protein</fullName>
    </recommendedName>
</protein>
<organism evidence="3 4">
    <name type="scientific">Sphaerobolus stellatus (strain SS14)</name>
    <dbReference type="NCBI Taxonomy" id="990650"/>
    <lineage>
        <taxon>Eukaryota</taxon>
        <taxon>Fungi</taxon>
        <taxon>Dikarya</taxon>
        <taxon>Basidiomycota</taxon>
        <taxon>Agaricomycotina</taxon>
        <taxon>Agaricomycetes</taxon>
        <taxon>Phallomycetidae</taxon>
        <taxon>Geastrales</taxon>
        <taxon>Sphaerobolaceae</taxon>
        <taxon>Sphaerobolus</taxon>
    </lineage>
</organism>
<feature type="domain" description="C3H1-type" evidence="2">
    <location>
        <begin position="362"/>
        <end position="388"/>
    </location>
</feature>
<dbReference type="PROSITE" id="PS50103">
    <property type="entry name" value="ZF_C3H1"/>
    <property type="match status" value="2"/>
</dbReference>
<proteinExistence type="predicted"/>
<dbReference type="HOGENOM" id="CLU_031811_1_0_1"/>
<dbReference type="OrthoDB" id="2270193at2759"/>
<dbReference type="Gene3D" id="4.10.1000.10">
    <property type="entry name" value="Zinc finger, CCCH-type"/>
    <property type="match status" value="1"/>
</dbReference>
<evidence type="ECO:0000259" key="2">
    <source>
        <dbReference type="PROSITE" id="PS50103"/>
    </source>
</evidence>
<dbReference type="Proteomes" id="UP000054279">
    <property type="component" value="Unassembled WGS sequence"/>
</dbReference>
<feature type="domain" description="C3H1-type" evidence="2">
    <location>
        <begin position="400"/>
        <end position="428"/>
    </location>
</feature>
<evidence type="ECO:0000313" key="3">
    <source>
        <dbReference type="EMBL" id="KIJ32372.1"/>
    </source>
</evidence>
<keyword evidence="1" id="KW-0862">Zinc</keyword>
<dbReference type="PANTHER" id="PTHR37543">
    <property type="entry name" value="CCCH ZINC FINGER DNA BINDING PROTEIN (AFU_ORTHOLOGUE AFUA_5G12760)"/>
    <property type="match status" value="1"/>
</dbReference>